<keyword evidence="3" id="KW-0862">Zinc</keyword>
<feature type="region of interest" description="Disordered" evidence="4">
    <location>
        <begin position="336"/>
        <end position="363"/>
    </location>
</feature>
<evidence type="ECO:0000256" key="1">
    <source>
        <dbReference type="ARBA" id="ARBA00022723"/>
    </source>
</evidence>
<dbReference type="Gene3D" id="3.10.20.90">
    <property type="entry name" value="Phosphatidylinositol 3-kinase Catalytic Subunit, Chain A, domain 1"/>
    <property type="match status" value="1"/>
</dbReference>
<dbReference type="InterPro" id="IPR000270">
    <property type="entry name" value="PB1_dom"/>
</dbReference>
<name>A0A7S3VC92_9STRA</name>
<evidence type="ECO:0000313" key="6">
    <source>
        <dbReference type="EMBL" id="CAE0470354.1"/>
    </source>
</evidence>
<feature type="compositionally biased region" description="Basic and acidic residues" evidence="4">
    <location>
        <begin position="413"/>
        <end position="432"/>
    </location>
</feature>
<sequence length="731" mass="80716">MVPPPPLTQDTNALLKLHLGDKGTRRIAFRKLWNSDSDTVSFQSLADLTIQYSGCQAEDVLEVTITYIDEDGDTITISSDEELAEAFEQFVDKVPPVVRASAKVKAPGLEEPAKPISPTSMLQRKIDPNVGNGKFRGERKKCKDMRRKHFLEMQALRVRAKAVRVEQMEQEAKERKQMEHGTQTCGTFMMNLPPTTKTSVDSLPKNQSRSKPQPQKDSIEEQEQSPFTQGTITESPAVPLPITEPIVKAEAEPKKMKIPMSFDPNFIHGRHTCDGCFVTPIIGYRFNATNRADYDVCHKCYSQYQGTETRFAPQQLERDAHLQQRWHNRQMRLSNRNTRQGRGNGHVHVRSHKGNPSSQIKNAKATGFKGSDLDEAIRRSLISVKEKVSTGIQNIKTEKEIVRKVPVPTQNKEVQEPKDEKEGIQETKEEKSLANPVNEIEVLIAKMIHDPADESDRIGVGISATAAAIAVAKILQNCQTSDSQESNNKEEAGSLKKSTDDDIDAASLTLMQAKDLVDAYDKDVASHMSLVQAEAKFDAASKDEVDIVVSPTCSAQITIEPIDTLVLQIEKPQLESSTSSDSGEMILDGDEDNEDDLSEGTESTSNNCSWEVVNEDGKMMAQAAQMLGSALFQSDANVASSDNNVDDEVLGNSVLSGLTSVPSITTTKSEIAAVLLNRWEDELRQLHELGFLDDHANVEALGHLEAANIGVDSDDAIKVEQVVDFLLQGQK</sequence>
<feature type="compositionally biased region" description="Polar residues" evidence="4">
    <location>
        <begin position="224"/>
        <end position="234"/>
    </location>
</feature>
<feature type="region of interest" description="Disordered" evidence="4">
    <location>
        <begin position="409"/>
        <end position="432"/>
    </location>
</feature>
<keyword evidence="2" id="KW-0863">Zinc-finger</keyword>
<feature type="region of interest" description="Disordered" evidence="4">
    <location>
        <begin position="573"/>
        <end position="607"/>
    </location>
</feature>
<feature type="region of interest" description="Disordered" evidence="4">
    <location>
        <begin position="479"/>
        <end position="499"/>
    </location>
</feature>
<dbReference type="SUPFAM" id="SSF57850">
    <property type="entry name" value="RING/U-box"/>
    <property type="match status" value="1"/>
</dbReference>
<dbReference type="InterPro" id="IPR000433">
    <property type="entry name" value="Znf_ZZ"/>
</dbReference>
<evidence type="ECO:0000259" key="5">
    <source>
        <dbReference type="PROSITE" id="PS51745"/>
    </source>
</evidence>
<organism evidence="6">
    <name type="scientific">Chaetoceros debilis</name>
    <dbReference type="NCBI Taxonomy" id="122233"/>
    <lineage>
        <taxon>Eukaryota</taxon>
        <taxon>Sar</taxon>
        <taxon>Stramenopiles</taxon>
        <taxon>Ochrophyta</taxon>
        <taxon>Bacillariophyta</taxon>
        <taxon>Coscinodiscophyceae</taxon>
        <taxon>Chaetocerotophycidae</taxon>
        <taxon>Chaetocerotales</taxon>
        <taxon>Chaetocerotaceae</taxon>
        <taxon>Chaetoceros</taxon>
    </lineage>
</organism>
<feature type="compositionally biased region" description="Polar residues" evidence="4">
    <location>
        <begin position="193"/>
        <end position="216"/>
    </location>
</feature>
<dbReference type="Pfam" id="PF00569">
    <property type="entry name" value="ZZ"/>
    <property type="match status" value="1"/>
</dbReference>
<evidence type="ECO:0000256" key="2">
    <source>
        <dbReference type="ARBA" id="ARBA00022771"/>
    </source>
</evidence>
<dbReference type="Pfam" id="PF00564">
    <property type="entry name" value="PB1"/>
    <property type="match status" value="1"/>
</dbReference>
<dbReference type="EMBL" id="HBIO01019767">
    <property type="protein sequence ID" value="CAE0470354.1"/>
    <property type="molecule type" value="Transcribed_RNA"/>
</dbReference>
<feature type="region of interest" description="Disordered" evidence="4">
    <location>
        <begin position="188"/>
        <end position="241"/>
    </location>
</feature>
<accession>A0A7S3VC92</accession>
<dbReference type="Gene3D" id="3.30.60.90">
    <property type="match status" value="1"/>
</dbReference>
<evidence type="ECO:0000256" key="4">
    <source>
        <dbReference type="SAM" id="MobiDB-lite"/>
    </source>
</evidence>
<protein>
    <recommendedName>
        <fullName evidence="5">PB1 domain-containing protein</fullName>
    </recommendedName>
</protein>
<keyword evidence="1" id="KW-0479">Metal-binding</keyword>
<reference evidence="6" key="1">
    <citation type="submission" date="2021-01" db="EMBL/GenBank/DDBJ databases">
        <authorList>
            <person name="Corre E."/>
            <person name="Pelletier E."/>
            <person name="Niang G."/>
            <person name="Scheremetjew M."/>
            <person name="Finn R."/>
            <person name="Kale V."/>
            <person name="Holt S."/>
            <person name="Cochrane G."/>
            <person name="Meng A."/>
            <person name="Brown T."/>
            <person name="Cohen L."/>
        </authorList>
    </citation>
    <scope>NUCLEOTIDE SEQUENCE</scope>
    <source>
        <strain evidence="6">MM31A-1</strain>
    </source>
</reference>
<dbReference type="PANTHER" id="PTHR20930">
    <property type="entry name" value="OVARIAN CARCINOMA ANTIGEN CA125-RELATED"/>
    <property type="match status" value="1"/>
</dbReference>
<dbReference type="InterPro" id="IPR043145">
    <property type="entry name" value="Znf_ZZ_sf"/>
</dbReference>
<dbReference type="Gene3D" id="1.10.8.10">
    <property type="entry name" value="DNA helicase RuvA subunit, C-terminal domain"/>
    <property type="match status" value="1"/>
</dbReference>
<dbReference type="PANTHER" id="PTHR20930:SF0">
    <property type="entry name" value="PROTEIN ILRUN"/>
    <property type="match status" value="1"/>
</dbReference>
<dbReference type="SUPFAM" id="SSF54277">
    <property type="entry name" value="CAD &amp; PB1 domains"/>
    <property type="match status" value="1"/>
</dbReference>
<feature type="compositionally biased region" description="Acidic residues" evidence="4">
    <location>
        <begin position="587"/>
        <end position="599"/>
    </location>
</feature>
<feature type="domain" description="PB1" evidence="5">
    <location>
        <begin position="12"/>
        <end position="99"/>
    </location>
</feature>
<proteinExistence type="predicted"/>
<dbReference type="AlphaFoldDB" id="A0A7S3VC92"/>
<dbReference type="InterPro" id="IPR053793">
    <property type="entry name" value="PB1-like"/>
</dbReference>
<gene>
    <name evidence="6" type="ORF">CDEB00056_LOCUS15207</name>
</gene>
<dbReference type="SMART" id="SM00291">
    <property type="entry name" value="ZnF_ZZ"/>
    <property type="match status" value="1"/>
</dbReference>
<dbReference type="PROSITE" id="PS51745">
    <property type="entry name" value="PB1"/>
    <property type="match status" value="1"/>
</dbReference>
<dbReference type="CDD" id="cd05992">
    <property type="entry name" value="PB1"/>
    <property type="match status" value="1"/>
</dbReference>
<dbReference type="GO" id="GO:0008270">
    <property type="term" value="F:zinc ion binding"/>
    <property type="evidence" value="ECO:0007669"/>
    <property type="project" value="UniProtKB-KW"/>
</dbReference>
<feature type="compositionally biased region" description="Basic and acidic residues" evidence="4">
    <location>
        <begin position="487"/>
        <end position="499"/>
    </location>
</feature>
<evidence type="ECO:0000256" key="3">
    <source>
        <dbReference type="ARBA" id="ARBA00022833"/>
    </source>
</evidence>